<name>A0A8H4UQN3_9HYPO</name>
<evidence type="ECO:0000313" key="3">
    <source>
        <dbReference type="Proteomes" id="UP000635477"/>
    </source>
</evidence>
<dbReference type="Proteomes" id="UP000635477">
    <property type="component" value="Unassembled WGS sequence"/>
</dbReference>
<comment type="caution">
    <text evidence="2">The sequence shown here is derived from an EMBL/GenBank/DDBJ whole genome shotgun (WGS) entry which is preliminary data.</text>
</comment>
<keyword evidence="3" id="KW-1185">Reference proteome</keyword>
<reference evidence="2" key="1">
    <citation type="journal article" date="2020" name="BMC Genomics">
        <title>Correction to: Identification and distribution of gene clusters required for synthesis of sphingolipid metabolism inhibitors in diverse species of the filamentous fungus Fusarium.</title>
        <authorList>
            <person name="Kim H.S."/>
            <person name="Lohmar J.M."/>
            <person name="Busman M."/>
            <person name="Brown D.W."/>
            <person name="Naumann T.A."/>
            <person name="Divon H.H."/>
            <person name="Lysoe E."/>
            <person name="Uhlig S."/>
            <person name="Proctor R.H."/>
        </authorList>
    </citation>
    <scope>NUCLEOTIDE SEQUENCE</scope>
    <source>
        <strain evidence="2">NRRL 22465</strain>
    </source>
</reference>
<reference evidence="2" key="2">
    <citation type="submission" date="2020-05" db="EMBL/GenBank/DDBJ databases">
        <authorList>
            <person name="Kim H.-S."/>
            <person name="Proctor R.H."/>
            <person name="Brown D.W."/>
        </authorList>
    </citation>
    <scope>NUCLEOTIDE SEQUENCE</scope>
    <source>
        <strain evidence="2">NRRL 22465</strain>
    </source>
</reference>
<sequence length="137" mass="14591">MHFTTLITTIAALASTAAALPAENDPRAAKSAEVKIMTYNKPMDGKHSKTPISVPLGKLTTVPNVQITEMSVAGIVSNVPGIKTPDLQEISCQRFNDEYGLQRGSARFALFNNALVSTNSVSLGWILCYVNPTPSGV</sequence>
<accession>A0A8H4UQN3</accession>
<protein>
    <submittedName>
        <fullName evidence="2">Uncharacterized protein</fullName>
    </submittedName>
</protein>
<feature type="chain" id="PRO_5034742017" evidence="1">
    <location>
        <begin position="20"/>
        <end position="137"/>
    </location>
</feature>
<keyword evidence="1" id="KW-0732">Signal</keyword>
<feature type="signal peptide" evidence="1">
    <location>
        <begin position="1"/>
        <end position="19"/>
    </location>
</feature>
<organism evidence="2 3">
    <name type="scientific">Fusarium zealandicum</name>
    <dbReference type="NCBI Taxonomy" id="1053134"/>
    <lineage>
        <taxon>Eukaryota</taxon>
        <taxon>Fungi</taxon>
        <taxon>Dikarya</taxon>
        <taxon>Ascomycota</taxon>
        <taxon>Pezizomycotina</taxon>
        <taxon>Sordariomycetes</taxon>
        <taxon>Hypocreomycetidae</taxon>
        <taxon>Hypocreales</taxon>
        <taxon>Nectriaceae</taxon>
        <taxon>Fusarium</taxon>
        <taxon>Fusarium staphyleae species complex</taxon>
    </lineage>
</organism>
<dbReference type="EMBL" id="JABEYC010000153">
    <property type="protein sequence ID" value="KAF4981742.1"/>
    <property type="molecule type" value="Genomic_DNA"/>
</dbReference>
<evidence type="ECO:0000313" key="2">
    <source>
        <dbReference type="EMBL" id="KAF4981742.1"/>
    </source>
</evidence>
<proteinExistence type="predicted"/>
<dbReference type="OrthoDB" id="5091764at2759"/>
<dbReference type="AlphaFoldDB" id="A0A8H4UQN3"/>
<gene>
    <name evidence="2" type="ORF">FZEAL_2544</name>
</gene>
<evidence type="ECO:0000256" key="1">
    <source>
        <dbReference type="SAM" id="SignalP"/>
    </source>
</evidence>